<keyword evidence="11 12" id="KW-0472">Membrane</keyword>
<dbReference type="PANTHER" id="PTHR28021:SF1">
    <property type="entry name" value="PRESEQUENCE TRANSLOCATED-ASSOCIATED MOTOR SUBUNIT PAM17, MITOCHONDRIAL"/>
    <property type="match status" value="1"/>
</dbReference>
<dbReference type="EMBL" id="JAWIZZ010000047">
    <property type="protein sequence ID" value="KAK5779568.1"/>
    <property type="molecule type" value="Genomic_DNA"/>
</dbReference>
<evidence type="ECO:0000256" key="2">
    <source>
        <dbReference type="ARBA" id="ARBA00006837"/>
    </source>
</evidence>
<keyword evidence="4 12" id="KW-0812">Transmembrane</keyword>
<protein>
    <recommendedName>
        <fullName evidence="12">Presequence translocated-associated motor subunit PAM17</fullName>
    </recommendedName>
</protein>
<evidence type="ECO:0000256" key="6">
    <source>
        <dbReference type="ARBA" id="ARBA00022927"/>
    </source>
</evidence>
<dbReference type="AlphaFoldDB" id="A0AAN7WME1"/>
<evidence type="ECO:0000256" key="9">
    <source>
        <dbReference type="ARBA" id="ARBA00023010"/>
    </source>
</evidence>
<evidence type="ECO:0000256" key="5">
    <source>
        <dbReference type="ARBA" id="ARBA00022792"/>
    </source>
</evidence>
<dbReference type="GO" id="GO:0001405">
    <property type="term" value="C:PAM complex, Tim23 associated import motor"/>
    <property type="evidence" value="ECO:0007669"/>
    <property type="project" value="UniProtKB-UniRule"/>
</dbReference>
<gene>
    <name evidence="13" type="ORF">RI543_003460</name>
</gene>
<comment type="similarity">
    <text evidence="2 12">Belongs to the PAM17 family.</text>
</comment>
<accession>A0AAN7WME1</accession>
<dbReference type="Pfam" id="PF08566">
    <property type="entry name" value="Pam17"/>
    <property type="match status" value="1"/>
</dbReference>
<keyword evidence="8 12" id="KW-1133">Transmembrane helix</keyword>
<comment type="function">
    <text evidence="12">Component of the PAM complex, a complex required for the translocation of transit peptide-containing proteins from the inner membrane into the mitochondrial matrix in an ATP-dependent manner.</text>
</comment>
<comment type="caution">
    <text evidence="13">The sequence shown here is derived from an EMBL/GenBank/DDBJ whole genome shotgun (WGS) entry which is preliminary data.</text>
</comment>
<keyword evidence="3 12" id="KW-0813">Transport</keyword>
<comment type="subcellular location">
    <subcellularLocation>
        <location evidence="1 12">Mitochondrion inner membrane</location>
        <topology evidence="1 12">Multi-pass membrane protein</topology>
    </subcellularLocation>
</comment>
<feature type="transmembrane region" description="Helical" evidence="12">
    <location>
        <begin position="66"/>
        <end position="86"/>
    </location>
</feature>
<proteinExistence type="inferred from homology"/>
<dbReference type="GO" id="GO:0030150">
    <property type="term" value="P:protein import into mitochondrial matrix"/>
    <property type="evidence" value="ECO:0007669"/>
    <property type="project" value="UniProtKB-UniRule"/>
</dbReference>
<evidence type="ECO:0000256" key="8">
    <source>
        <dbReference type="ARBA" id="ARBA00022989"/>
    </source>
</evidence>
<dbReference type="Proteomes" id="UP001306508">
    <property type="component" value="Unassembled WGS sequence"/>
</dbReference>
<evidence type="ECO:0000256" key="3">
    <source>
        <dbReference type="ARBA" id="ARBA00022448"/>
    </source>
</evidence>
<keyword evidence="14" id="KW-1185">Reference proteome</keyword>
<evidence type="ECO:0000313" key="14">
    <source>
        <dbReference type="Proteomes" id="UP001306508"/>
    </source>
</evidence>
<keyword evidence="5 12" id="KW-0999">Mitochondrion inner membrane</keyword>
<evidence type="ECO:0000313" key="13">
    <source>
        <dbReference type="EMBL" id="KAK5779568.1"/>
    </source>
</evidence>
<keyword evidence="9 12" id="KW-0811">Translocation</keyword>
<dbReference type="InterPro" id="IPR013875">
    <property type="entry name" value="Pam17"/>
</dbReference>
<name>A0AAN7WME1_9SACH</name>
<keyword evidence="10 12" id="KW-0496">Mitochondrion</keyword>
<evidence type="ECO:0000256" key="1">
    <source>
        <dbReference type="ARBA" id="ARBA00004448"/>
    </source>
</evidence>
<evidence type="ECO:0000256" key="10">
    <source>
        <dbReference type="ARBA" id="ARBA00023128"/>
    </source>
</evidence>
<evidence type="ECO:0000256" key="7">
    <source>
        <dbReference type="ARBA" id="ARBA00022946"/>
    </source>
</evidence>
<comment type="subunit">
    <text evidence="12">Component of the PAM complex.</text>
</comment>
<sequence>MLFVSTRPTLFNPFFRSILNHTSLASRNFSTSVIRSNNDKKSNDEASLSNLTWDGFFKLRRLQRKINVGSSVFTAFLGCNISWVYLSNMQIDPTQMIMGFDPLVVVSAGLVASGALGYLFGPLFGSQIFKLWKSKSLNQFNLKNREFLEHIKTNRVDASSQSFSNPVPDYYGEKIGSIKQYRQWLRDCHSYARKAKEFL</sequence>
<keyword evidence="6 12" id="KW-0653">Protein transport</keyword>
<evidence type="ECO:0000256" key="4">
    <source>
        <dbReference type="ARBA" id="ARBA00022692"/>
    </source>
</evidence>
<evidence type="ECO:0000256" key="12">
    <source>
        <dbReference type="RuleBase" id="RU367146"/>
    </source>
</evidence>
<reference evidence="14" key="1">
    <citation type="submission" date="2023-07" db="EMBL/GenBank/DDBJ databases">
        <title>A draft genome of Kazachstania heterogenica Y-27499.</title>
        <authorList>
            <person name="Donic C."/>
            <person name="Kralova J.S."/>
            <person name="Fidel L."/>
            <person name="Ben-Dor S."/>
            <person name="Jung S."/>
        </authorList>
    </citation>
    <scope>NUCLEOTIDE SEQUENCE [LARGE SCALE GENOMIC DNA]</scope>
    <source>
        <strain evidence="14">Y27499</strain>
    </source>
</reference>
<organism evidence="13 14">
    <name type="scientific">Arxiozyma heterogenica</name>
    <dbReference type="NCBI Taxonomy" id="278026"/>
    <lineage>
        <taxon>Eukaryota</taxon>
        <taxon>Fungi</taxon>
        <taxon>Dikarya</taxon>
        <taxon>Ascomycota</taxon>
        <taxon>Saccharomycotina</taxon>
        <taxon>Saccharomycetes</taxon>
        <taxon>Saccharomycetales</taxon>
        <taxon>Saccharomycetaceae</taxon>
        <taxon>Arxiozyma</taxon>
    </lineage>
</organism>
<feature type="transmembrane region" description="Helical" evidence="12">
    <location>
        <begin position="106"/>
        <end position="125"/>
    </location>
</feature>
<evidence type="ECO:0000256" key="11">
    <source>
        <dbReference type="ARBA" id="ARBA00023136"/>
    </source>
</evidence>
<dbReference type="PANTHER" id="PTHR28021">
    <property type="entry name" value="PRESEQUENCE TRANSLOCATED-ASSOCIATED MOTOR SUBUNIT PAM17, MITOCHONDRIAL"/>
    <property type="match status" value="1"/>
</dbReference>
<keyword evidence="7" id="KW-0809">Transit peptide</keyword>